<dbReference type="InterPro" id="IPR013783">
    <property type="entry name" value="Ig-like_fold"/>
</dbReference>
<reference evidence="1 2" key="1">
    <citation type="journal article" date="2019" name="Int. J. Syst. Evol. Microbiol.">
        <title>The Global Catalogue of Microorganisms (GCM) 10K type strain sequencing project: providing services to taxonomists for standard genome sequencing and annotation.</title>
        <authorList>
            <consortium name="The Broad Institute Genomics Platform"/>
            <consortium name="The Broad Institute Genome Sequencing Center for Infectious Disease"/>
            <person name="Wu L."/>
            <person name="Ma J."/>
        </authorList>
    </citation>
    <scope>NUCLEOTIDE SEQUENCE [LARGE SCALE GENOMIC DNA]</scope>
    <source>
        <strain evidence="1 2">JCM 16083</strain>
    </source>
</reference>
<dbReference type="EMBL" id="BAAAFH010000007">
    <property type="protein sequence ID" value="GAA0875060.1"/>
    <property type="molecule type" value="Genomic_DNA"/>
</dbReference>
<keyword evidence="2" id="KW-1185">Reference proteome</keyword>
<proteinExistence type="predicted"/>
<evidence type="ECO:0000313" key="2">
    <source>
        <dbReference type="Proteomes" id="UP001501126"/>
    </source>
</evidence>
<gene>
    <name evidence="1" type="ORF">GCM10009118_14680</name>
</gene>
<sequence>MLRNSRIFTLNLYGTVVFVLCLALVSCNDVIEKDISGETPFMIVPQANDTIPEYSHFLWEPLEGATHYRLQIFSPSFASPTFIAFDSTTSANSLFVSLERGTYEYKLTAHNNGYQSLPSGPFPFVVDTVQGSQAQINLNTPSSGSYYNGSFNGFFSWSGLSGVSSYEFSLREGTEYATGTIVHSQNSIASNSISVTNVDYTDGNYVWGVKAYLANGASTTTFTSTFRIDDTPPVTPTLVAPADNAIVSSPVTFTWSNASDTGIIQSPVTSIVQVATDEAFTSIETSETVTGTTTDIPLPSGNYYWRVYNMDAAGNQGSYSTVRTLTVN</sequence>
<organism evidence="1 2">
    <name type="scientific">Wandonia haliotis</name>
    <dbReference type="NCBI Taxonomy" id="574963"/>
    <lineage>
        <taxon>Bacteria</taxon>
        <taxon>Pseudomonadati</taxon>
        <taxon>Bacteroidota</taxon>
        <taxon>Flavobacteriia</taxon>
        <taxon>Flavobacteriales</taxon>
        <taxon>Crocinitomicaceae</taxon>
        <taxon>Wandonia</taxon>
    </lineage>
</organism>
<dbReference type="Gene3D" id="2.60.40.10">
    <property type="entry name" value="Immunoglobulins"/>
    <property type="match status" value="3"/>
</dbReference>
<accession>A0ABN1MP10</accession>
<dbReference type="RefSeq" id="WP_343786116.1">
    <property type="nucleotide sequence ID" value="NZ_BAAAFH010000007.1"/>
</dbReference>
<name>A0ABN1MP10_9FLAO</name>
<dbReference type="PROSITE" id="PS51257">
    <property type="entry name" value="PROKAR_LIPOPROTEIN"/>
    <property type="match status" value="1"/>
</dbReference>
<evidence type="ECO:0000313" key="1">
    <source>
        <dbReference type="EMBL" id="GAA0875060.1"/>
    </source>
</evidence>
<protein>
    <recommendedName>
        <fullName evidence="3">Fibronectin type-III domain-containing protein</fullName>
    </recommendedName>
</protein>
<dbReference type="Proteomes" id="UP001501126">
    <property type="component" value="Unassembled WGS sequence"/>
</dbReference>
<evidence type="ECO:0008006" key="3">
    <source>
        <dbReference type="Google" id="ProtNLM"/>
    </source>
</evidence>
<comment type="caution">
    <text evidence="1">The sequence shown here is derived from an EMBL/GenBank/DDBJ whole genome shotgun (WGS) entry which is preliminary data.</text>
</comment>